<proteinExistence type="predicted"/>
<keyword evidence="1" id="KW-0175">Coiled coil</keyword>
<feature type="region of interest" description="Disordered" evidence="2">
    <location>
        <begin position="227"/>
        <end position="252"/>
    </location>
</feature>
<name>A0A835GTR9_SPOEX</name>
<dbReference type="Proteomes" id="UP000648187">
    <property type="component" value="Unassembled WGS sequence"/>
</dbReference>
<accession>A0A835GTR9</accession>
<evidence type="ECO:0000256" key="1">
    <source>
        <dbReference type="SAM" id="Coils"/>
    </source>
</evidence>
<organism evidence="3 4">
    <name type="scientific">Spodoptera exigua</name>
    <name type="common">Beet armyworm</name>
    <name type="synonym">Noctua fulgens</name>
    <dbReference type="NCBI Taxonomy" id="7107"/>
    <lineage>
        <taxon>Eukaryota</taxon>
        <taxon>Metazoa</taxon>
        <taxon>Ecdysozoa</taxon>
        <taxon>Arthropoda</taxon>
        <taxon>Hexapoda</taxon>
        <taxon>Insecta</taxon>
        <taxon>Pterygota</taxon>
        <taxon>Neoptera</taxon>
        <taxon>Endopterygota</taxon>
        <taxon>Lepidoptera</taxon>
        <taxon>Glossata</taxon>
        <taxon>Ditrysia</taxon>
        <taxon>Noctuoidea</taxon>
        <taxon>Noctuidae</taxon>
        <taxon>Amphipyrinae</taxon>
        <taxon>Spodoptera</taxon>
    </lineage>
</organism>
<sequence>MDEESISHICVSAFTDEDIKSAKNLLCESLPTEKRKKTRKRDGKKLREIDDIICMLKESDPEILPVFVARELQKLPPVLFDHVDVTRILKDLVRMQQEMNQMKEQYVTKEDLNIVKSDLENLKKASLVNNFRSTVSNVNFNKRGGFLLDSHDDYCSGPRGLEYMNSQDDISRRNNSDIRVDTSYRDMVQPCSKNEGTQQNCGRAVDNGNCLTVTGDEPETMTHLQSAAIDPSSDTGHTAAPNRQHDGVGNRKSLADIVRNGDWKIPKEDKEWTLVQKRRSTWFSNSRSNWFPIDEFPLLLVHFILPSIENIQLTTE</sequence>
<evidence type="ECO:0008006" key="5">
    <source>
        <dbReference type="Google" id="ProtNLM"/>
    </source>
</evidence>
<evidence type="ECO:0000313" key="4">
    <source>
        <dbReference type="Proteomes" id="UP000648187"/>
    </source>
</evidence>
<evidence type="ECO:0000313" key="3">
    <source>
        <dbReference type="EMBL" id="KAF9424075.1"/>
    </source>
</evidence>
<reference evidence="3" key="1">
    <citation type="submission" date="2020-08" db="EMBL/GenBank/DDBJ databases">
        <title>Spodoptera exigua strain:BAW_Kor-Di-RS1 Genome sequencing and assembly.</title>
        <authorList>
            <person name="Kim J."/>
            <person name="Nam H.Y."/>
            <person name="Kwon M."/>
            <person name="Choi J.H."/>
            <person name="Cho S.R."/>
            <person name="Kim G.-H."/>
        </authorList>
    </citation>
    <scope>NUCLEOTIDE SEQUENCE</scope>
    <source>
        <strain evidence="3">BAW_Kor-Di-RS1</strain>
        <tissue evidence="3">Whole-body</tissue>
    </source>
</reference>
<evidence type="ECO:0000256" key="2">
    <source>
        <dbReference type="SAM" id="MobiDB-lite"/>
    </source>
</evidence>
<dbReference type="EMBL" id="JACKWZ010000005">
    <property type="protein sequence ID" value="KAF9424075.1"/>
    <property type="molecule type" value="Genomic_DNA"/>
</dbReference>
<comment type="caution">
    <text evidence="3">The sequence shown here is derived from an EMBL/GenBank/DDBJ whole genome shotgun (WGS) entry which is preliminary data.</text>
</comment>
<dbReference type="AlphaFoldDB" id="A0A835GTR9"/>
<keyword evidence="4" id="KW-1185">Reference proteome</keyword>
<feature type="coiled-coil region" evidence="1">
    <location>
        <begin position="85"/>
        <end position="112"/>
    </location>
</feature>
<protein>
    <recommendedName>
        <fullName evidence="5">Mutant cadherin</fullName>
    </recommendedName>
</protein>
<gene>
    <name evidence="3" type="ORF">HW555_000784</name>
</gene>